<gene>
    <name evidence="2" type="ORF">SNE34_05330</name>
</gene>
<sequence length="256" mass="26114">MAAAGFAYATDTTLGVGVDYSRGDYGSDIDTEILSVPVTARVQNGNWRLSASVPWLRVSGDPNVLPAVGAVPNLNPLGRGRDGLLDPTPDADAEAERGSASGIGDVTVVAAYSVPTDSAIGIDLGVKAKLATADEDKGLGTGANDYGVSVDLYRDFDGTVVFGGVAHTWLGSSTFIDVDSIQGGNLGLSRQAGRGKLGMMYEHRTAAASGLGDRREAVGFYSLPTTSGGRLQVYASHGLSDGGPDWGAGIAVSAGF</sequence>
<keyword evidence="3" id="KW-1185">Reference proteome</keyword>
<reference evidence="2 3" key="1">
    <citation type="journal article" date="2016" name="Int. J. Syst. Evol. Microbiol.">
        <title>Lysobacter erysipheiresistens sp. nov., an antagonist of powdery mildew, isolated from tobacco-cultivated soil.</title>
        <authorList>
            <person name="Xie B."/>
            <person name="Li T."/>
            <person name="Lin X."/>
            <person name="Wang C.J."/>
            <person name="Chen Y.J."/>
            <person name="Liu W.J."/>
            <person name="Zhao Z.W."/>
        </authorList>
    </citation>
    <scope>NUCLEOTIDE SEQUENCE [LARGE SCALE GENOMIC DNA]</scope>
    <source>
        <strain evidence="2 3">RS-LYSO-3</strain>
    </source>
</reference>
<feature type="region of interest" description="Disordered" evidence="1">
    <location>
        <begin position="78"/>
        <end position="98"/>
    </location>
</feature>
<protein>
    <submittedName>
        <fullName evidence="2">Transporter</fullName>
    </submittedName>
</protein>
<dbReference type="RefSeq" id="WP_332615376.1">
    <property type="nucleotide sequence ID" value="NZ_JAXGFP010000002.1"/>
</dbReference>
<organism evidence="2 3">
    <name type="scientific">Novilysobacter erysipheiresistens</name>
    <dbReference type="NCBI Taxonomy" id="1749332"/>
    <lineage>
        <taxon>Bacteria</taxon>
        <taxon>Pseudomonadati</taxon>
        <taxon>Pseudomonadota</taxon>
        <taxon>Gammaproteobacteria</taxon>
        <taxon>Lysobacterales</taxon>
        <taxon>Lysobacteraceae</taxon>
        <taxon>Novilysobacter</taxon>
    </lineage>
</organism>
<evidence type="ECO:0000313" key="2">
    <source>
        <dbReference type="EMBL" id="MEG3183427.1"/>
    </source>
</evidence>
<name>A0ABU7YWW8_9GAMM</name>
<dbReference type="Proteomes" id="UP001355056">
    <property type="component" value="Unassembled WGS sequence"/>
</dbReference>
<comment type="caution">
    <text evidence="2">The sequence shown here is derived from an EMBL/GenBank/DDBJ whole genome shotgun (WGS) entry which is preliminary data.</text>
</comment>
<evidence type="ECO:0000256" key="1">
    <source>
        <dbReference type="SAM" id="MobiDB-lite"/>
    </source>
</evidence>
<dbReference type="EMBL" id="JAXGFP010000002">
    <property type="protein sequence ID" value="MEG3183427.1"/>
    <property type="molecule type" value="Genomic_DNA"/>
</dbReference>
<evidence type="ECO:0000313" key="3">
    <source>
        <dbReference type="Proteomes" id="UP001355056"/>
    </source>
</evidence>
<accession>A0ABU7YWW8</accession>
<proteinExistence type="predicted"/>